<evidence type="ECO:0000313" key="2">
    <source>
        <dbReference type="Proteomes" id="UP000471640"/>
    </source>
</evidence>
<keyword evidence="2" id="KW-1185">Reference proteome</keyword>
<comment type="caution">
    <text evidence="1">The sequence shown here is derived from an EMBL/GenBank/DDBJ whole genome shotgun (WGS) entry which is preliminary data.</text>
</comment>
<sequence>LSADEETRYWAEARAKAQSDEATLLLEAREEGEQIGLEKGRQEAAQETACNLIKLGVLSDAQVAQATGLSLAQIEALRSAGPR</sequence>
<protein>
    <recommendedName>
        <fullName evidence="3">Rpn family recombination-promoting nuclease/putative transposase</fullName>
    </recommendedName>
</protein>
<dbReference type="Proteomes" id="UP000471640">
    <property type="component" value="Unassembled WGS sequence"/>
</dbReference>
<evidence type="ECO:0008006" key="3">
    <source>
        <dbReference type="Google" id="ProtNLM"/>
    </source>
</evidence>
<reference evidence="2" key="1">
    <citation type="journal article" date="2020" name="Microbiol. Resour. Announc.">
        <title>Draft Genome Sequences of Thiorhodococcus mannitoliphagus and Thiorhodococcus minor, Purple Sulfur Photosynthetic Bacteria in the Gammaproteobacterial Family Chromatiaceae.</title>
        <authorList>
            <person name="Aviles F.A."/>
            <person name="Meyer T.E."/>
            <person name="Kyndt J.A."/>
        </authorList>
    </citation>
    <scope>NUCLEOTIDE SEQUENCE [LARGE SCALE GENOMIC DNA]</scope>
    <source>
        <strain evidence="2">DSM 18266</strain>
    </source>
</reference>
<feature type="non-terminal residue" evidence="1">
    <location>
        <position position="1"/>
    </location>
</feature>
<reference evidence="1 2" key="2">
    <citation type="submission" date="2020-02" db="EMBL/GenBank/DDBJ databases">
        <title>Genome sequences of Thiorhodococcus mannitoliphagus and Thiorhodococcus minor, purple sulfur photosynthetic bacteria in the gammaproteobacterial family, Chromatiaceae.</title>
        <authorList>
            <person name="Aviles F.A."/>
            <person name="Meyer T.E."/>
            <person name="Kyndt J.A."/>
        </authorList>
    </citation>
    <scope>NUCLEOTIDE SEQUENCE [LARGE SCALE GENOMIC DNA]</scope>
    <source>
        <strain evidence="1 2">DSM 18266</strain>
    </source>
</reference>
<dbReference type="AlphaFoldDB" id="A0A6P1DXS8"/>
<dbReference type="EMBL" id="JAAIJR010000103">
    <property type="protein sequence ID" value="NEX22499.1"/>
    <property type="molecule type" value="Genomic_DNA"/>
</dbReference>
<name>A0A6P1DXS8_9GAMM</name>
<evidence type="ECO:0000313" key="1">
    <source>
        <dbReference type="EMBL" id="NEX22499.1"/>
    </source>
</evidence>
<accession>A0A6P1DXS8</accession>
<gene>
    <name evidence="1" type="ORF">G3480_19670</name>
</gene>
<proteinExistence type="predicted"/>
<organism evidence="1 2">
    <name type="scientific">Thiorhodococcus mannitoliphagus</name>
    <dbReference type="NCBI Taxonomy" id="329406"/>
    <lineage>
        <taxon>Bacteria</taxon>
        <taxon>Pseudomonadati</taxon>
        <taxon>Pseudomonadota</taxon>
        <taxon>Gammaproteobacteria</taxon>
        <taxon>Chromatiales</taxon>
        <taxon>Chromatiaceae</taxon>
        <taxon>Thiorhodococcus</taxon>
    </lineage>
</organism>